<keyword evidence="2" id="KW-0812">Transmembrane</keyword>
<evidence type="ECO:0000256" key="1">
    <source>
        <dbReference type="SAM" id="MobiDB-lite"/>
    </source>
</evidence>
<proteinExistence type="predicted"/>
<keyword evidence="2" id="KW-0472">Membrane</keyword>
<organism evidence="3 4">
    <name type="scientific">Aureobasidium pullulans</name>
    <name type="common">Black yeast</name>
    <name type="synonym">Pullularia pullulans</name>
    <dbReference type="NCBI Taxonomy" id="5580"/>
    <lineage>
        <taxon>Eukaryota</taxon>
        <taxon>Fungi</taxon>
        <taxon>Dikarya</taxon>
        <taxon>Ascomycota</taxon>
        <taxon>Pezizomycotina</taxon>
        <taxon>Dothideomycetes</taxon>
        <taxon>Dothideomycetidae</taxon>
        <taxon>Dothideales</taxon>
        <taxon>Saccotheciaceae</taxon>
        <taxon>Aureobasidium</taxon>
    </lineage>
</organism>
<accession>A0A4S9U2N8</accession>
<protein>
    <submittedName>
        <fullName evidence="3">Uncharacterized protein</fullName>
    </submittedName>
</protein>
<feature type="compositionally biased region" description="Low complexity" evidence="1">
    <location>
        <begin position="253"/>
        <end position="285"/>
    </location>
</feature>
<name>A0A4S9U2N8_AURPU</name>
<dbReference type="AlphaFoldDB" id="A0A4S9U2N8"/>
<evidence type="ECO:0000256" key="2">
    <source>
        <dbReference type="SAM" id="Phobius"/>
    </source>
</evidence>
<evidence type="ECO:0000313" key="4">
    <source>
        <dbReference type="Proteomes" id="UP000308005"/>
    </source>
</evidence>
<gene>
    <name evidence="3" type="ORF">D6C91_00853</name>
</gene>
<keyword evidence="2" id="KW-1133">Transmembrane helix</keyword>
<dbReference type="Proteomes" id="UP000308005">
    <property type="component" value="Unassembled WGS sequence"/>
</dbReference>
<evidence type="ECO:0000313" key="3">
    <source>
        <dbReference type="EMBL" id="THZ31358.1"/>
    </source>
</evidence>
<feature type="compositionally biased region" description="Basic residues" evidence="1">
    <location>
        <begin position="386"/>
        <end position="401"/>
    </location>
</feature>
<reference evidence="3 4" key="1">
    <citation type="submission" date="2018-10" db="EMBL/GenBank/DDBJ databases">
        <title>Fifty Aureobasidium pullulans genomes reveal a recombining polyextremotolerant generalist.</title>
        <authorList>
            <person name="Gostincar C."/>
            <person name="Turk M."/>
            <person name="Zajc J."/>
            <person name="Gunde-Cimerman N."/>
        </authorList>
    </citation>
    <scope>NUCLEOTIDE SEQUENCE [LARGE SCALE GENOMIC DNA]</scope>
    <source>
        <strain evidence="3 4">EXF-3863</strain>
    </source>
</reference>
<feature type="region of interest" description="Disordered" evidence="1">
    <location>
        <begin position="297"/>
        <end position="322"/>
    </location>
</feature>
<feature type="compositionally biased region" description="Low complexity" evidence="1">
    <location>
        <begin position="297"/>
        <end position="306"/>
    </location>
</feature>
<feature type="region of interest" description="Disordered" evidence="1">
    <location>
        <begin position="361"/>
        <end position="516"/>
    </location>
</feature>
<feature type="transmembrane region" description="Helical" evidence="2">
    <location>
        <begin position="13"/>
        <end position="32"/>
    </location>
</feature>
<feature type="compositionally biased region" description="Acidic residues" evidence="1">
    <location>
        <begin position="405"/>
        <end position="414"/>
    </location>
</feature>
<sequence>MFDKIEVEVAPDFGFDVEVSLLSLISCILILIALHHHNLLIVIMFSLLSTLIAMGSAFNAPLSATPTTSPAPINSSVANSFDPMEIDNITMPQGTKHNLCEVYQATQIGTRKRARVGVRAVPAAQMVAEERRDRKIMRECRAILDSSPEHTALVSTAFKASSMRALFFRHTPNPTSFDFDIMSSDRPNRLPIRARFTSGSRPWQLPVEEVMIDAPEAVLPVEEVMIDAPEAAVNVVTLPLPSPAVEEPMTDAPPESISSPISPNSPTLCNNSDSSSTALSSDNSTPSIWSTLASTSTTTTSASDSSQFQPSNNCPEGEDDGTSLFIPEIRQVVEGNKHRSLKPWMNGSLHDALKDVLRTTQPPKRGAARQAAKPSGITKRSTGVAKKQKAKTNNHLSSKKKCLFEEETDSEDEQEKGQEKENEQEEEQKEVVQPDAISSQVETFLSEISPAPTATQLSRTPTALTLRPPPTARFPSWSKNSKNTVIAGASNGPKKSKGATTASASDGVKKSKKVSILRPSQIHKPVSNFVKQLFARVAAKAAADSGETYVEEPLIDYYDGM</sequence>
<feature type="region of interest" description="Disordered" evidence="1">
    <location>
        <begin position="244"/>
        <end position="285"/>
    </location>
</feature>
<comment type="caution">
    <text evidence="3">The sequence shown here is derived from an EMBL/GenBank/DDBJ whole genome shotgun (WGS) entry which is preliminary data.</text>
</comment>
<feature type="transmembrane region" description="Helical" evidence="2">
    <location>
        <begin position="39"/>
        <end position="58"/>
    </location>
</feature>
<dbReference type="EMBL" id="QZBM01000014">
    <property type="protein sequence ID" value="THZ31358.1"/>
    <property type="molecule type" value="Genomic_DNA"/>
</dbReference>